<dbReference type="Proteomes" id="UP001148737">
    <property type="component" value="Unassembled WGS sequence"/>
</dbReference>
<evidence type="ECO:0000313" key="1">
    <source>
        <dbReference type="EMBL" id="KAJ3488918.1"/>
    </source>
</evidence>
<keyword evidence="2" id="KW-1185">Reference proteome</keyword>
<name>A0ACC1QSZ5_9HYPO</name>
<evidence type="ECO:0000313" key="2">
    <source>
        <dbReference type="Proteomes" id="UP001148737"/>
    </source>
</evidence>
<organism evidence="1 2">
    <name type="scientific">Lecanicillium saksenae</name>
    <dbReference type="NCBI Taxonomy" id="468837"/>
    <lineage>
        <taxon>Eukaryota</taxon>
        <taxon>Fungi</taxon>
        <taxon>Dikarya</taxon>
        <taxon>Ascomycota</taxon>
        <taxon>Pezizomycotina</taxon>
        <taxon>Sordariomycetes</taxon>
        <taxon>Hypocreomycetidae</taxon>
        <taxon>Hypocreales</taxon>
        <taxon>Cordycipitaceae</taxon>
        <taxon>Lecanicillium</taxon>
    </lineage>
</organism>
<accession>A0ACC1QSZ5</accession>
<dbReference type="EMBL" id="JANAKD010000763">
    <property type="protein sequence ID" value="KAJ3488918.1"/>
    <property type="molecule type" value="Genomic_DNA"/>
</dbReference>
<comment type="caution">
    <text evidence="1">The sequence shown here is derived from an EMBL/GenBank/DDBJ whole genome shotgun (WGS) entry which is preliminary data.</text>
</comment>
<gene>
    <name evidence="1" type="ORF">NLG97_g6098</name>
</gene>
<sequence length="293" mass="33928">MYSSDDDSSDGGRSATIGPELPTRQNANDVVMKGKKCEFKAYRHMKKKDGTTSVHVTEEPFKQLRSINEKDSGFALIINRFLDEKNVLQKSTLRINSFWILKVLQEVVVSYPGISSDFKTPFELDSPYQMLLHSWEKLEERRSTTNDPDERMHLNLLFEFLDREIGEQRESLLEMIRQNHITFSTAWFLYRPGTLLYSEFKGYPRLFRCKSSFYEANGTMGPYLDINCTFTDHDGEKSGEAASQFTLYQKQLFAGDQASPITKLPVFPLSATGTDEEFLDRLRKRVFERGFRV</sequence>
<proteinExistence type="predicted"/>
<reference evidence="1" key="1">
    <citation type="submission" date="2022-07" db="EMBL/GenBank/DDBJ databases">
        <title>Genome Sequence of Lecanicillium saksenae.</title>
        <authorList>
            <person name="Buettner E."/>
        </authorList>
    </citation>
    <scope>NUCLEOTIDE SEQUENCE</scope>
    <source>
        <strain evidence="1">VT-O1</strain>
    </source>
</reference>
<protein>
    <submittedName>
        <fullName evidence="1">Uncharacterized protein</fullName>
    </submittedName>
</protein>